<accession>A0A2J7ZKS5</accession>
<dbReference type="InterPro" id="IPR029058">
    <property type="entry name" value="AB_hydrolase_fold"/>
</dbReference>
<keyword evidence="2" id="KW-0378">Hydrolase</keyword>
<keyword evidence="3" id="KW-1185">Reference proteome</keyword>
<dbReference type="InterPro" id="IPR050960">
    <property type="entry name" value="AB_hydrolase_4_sf"/>
</dbReference>
<sequence>MPARTYRSSRTYRTLQRIYMKKGIYKFFLFGVCERVRDAMFAMSRFHHEKPVIFRQSVERNIDILRSCQRSLVRLSIPWQFQGAYAQSVFPSCSPFLRATFTKETLWAPDGGRHTLAWSTHGVNADDMPILFCAHGMGASLDSHYIHRLEQLCSLKSWRMVVHFRRGHEAPVVEGAALPTHGASDDTDQAVEHVHKRYPSAKKVAVGFSAGGNVIALHQGLKGDASRFVGAMVMSASGCDYEDGTPALSSLANEVLVSFMLVSHRDLIRARPRTLLELDSSLYPDVHGYYAANSGCTHFHGIARPFLSLSAMDDPVVPAIMIQKVIDAVLINENIIVVQTQKGGHMGWHTAAPHPWWLDVLEDYFTTILSSRL</sequence>
<evidence type="ECO:0000313" key="3">
    <source>
        <dbReference type="Proteomes" id="UP000236333"/>
    </source>
</evidence>
<comment type="caution">
    <text evidence="2">The sequence shown here is derived from an EMBL/GenBank/DDBJ whole genome shotgun (WGS) entry which is preliminary data.</text>
</comment>
<name>A0A2J7ZKS5_9CHLO</name>
<reference evidence="2 3" key="1">
    <citation type="journal article" date="2017" name="Mol. Biol. Evol.">
        <title>The 4-celled Tetrabaena socialis nuclear genome reveals the essential components for genetic control of cell number at the origin of multicellularity in the volvocine lineage.</title>
        <authorList>
            <person name="Featherston J."/>
            <person name="Arakaki Y."/>
            <person name="Hanschen E.R."/>
            <person name="Ferris P.J."/>
            <person name="Michod R.E."/>
            <person name="Olson B.J.S.C."/>
            <person name="Nozaki H."/>
            <person name="Durand P.M."/>
        </authorList>
    </citation>
    <scope>NUCLEOTIDE SEQUENCE [LARGE SCALE GENOMIC DNA]</scope>
    <source>
        <strain evidence="2 3">NIES-571</strain>
    </source>
</reference>
<dbReference type="EMBL" id="PGGS01001124">
    <property type="protein sequence ID" value="PNH00866.1"/>
    <property type="molecule type" value="Genomic_DNA"/>
</dbReference>
<dbReference type="AlphaFoldDB" id="A0A2J7ZKS5"/>
<comment type="similarity">
    <text evidence="1">Belongs to the AB hydrolase superfamily. AB hydrolase 4 family.</text>
</comment>
<gene>
    <name evidence="2" type="ORF">TSOC_013282</name>
</gene>
<dbReference type="GO" id="GO:0047372">
    <property type="term" value="F:monoacylglycerol lipase activity"/>
    <property type="evidence" value="ECO:0007669"/>
    <property type="project" value="TreeGrafter"/>
</dbReference>
<dbReference type="GO" id="GO:0034338">
    <property type="term" value="F:short-chain carboxylesterase activity"/>
    <property type="evidence" value="ECO:0007669"/>
    <property type="project" value="TreeGrafter"/>
</dbReference>
<dbReference type="Gene3D" id="3.40.50.1820">
    <property type="entry name" value="alpha/beta hydrolase"/>
    <property type="match status" value="1"/>
</dbReference>
<protein>
    <submittedName>
        <fullName evidence="2">Abhydrolase domain-containing protein 1</fullName>
    </submittedName>
</protein>
<dbReference type="SUPFAM" id="SSF53474">
    <property type="entry name" value="alpha/beta-Hydrolases"/>
    <property type="match status" value="1"/>
</dbReference>
<dbReference type="PANTHER" id="PTHR10794:SF84">
    <property type="entry name" value="ESTERASE_LIPASE_THIOESTERASE FAMILY PROTEIN"/>
    <property type="match status" value="1"/>
</dbReference>
<evidence type="ECO:0000256" key="1">
    <source>
        <dbReference type="ARBA" id="ARBA00010884"/>
    </source>
</evidence>
<organism evidence="2 3">
    <name type="scientific">Tetrabaena socialis</name>
    <dbReference type="NCBI Taxonomy" id="47790"/>
    <lineage>
        <taxon>Eukaryota</taxon>
        <taxon>Viridiplantae</taxon>
        <taxon>Chlorophyta</taxon>
        <taxon>core chlorophytes</taxon>
        <taxon>Chlorophyceae</taxon>
        <taxon>CS clade</taxon>
        <taxon>Chlamydomonadales</taxon>
        <taxon>Tetrabaenaceae</taxon>
        <taxon>Tetrabaena</taxon>
    </lineage>
</organism>
<proteinExistence type="inferred from homology"/>
<dbReference type="OrthoDB" id="247542at2759"/>
<dbReference type="Proteomes" id="UP000236333">
    <property type="component" value="Unassembled WGS sequence"/>
</dbReference>
<dbReference type="PANTHER" id="PTHR10794">
    <property type="entry name" value="ABHYDROLASE DOMAIN-CONTAINING PROTEIN"/>
    <property type="match status" value="1"/>
</dbReference>
<evidence type="ECO:0000313" key="2">
    <source>
        <dbReference type="EMBL" id="PNH00866.1"/>
    </source>
</evidence>